<dbReference type="AlphaFoldDB" id="A0AAV7UJ50"/>
<sequence>MGASALVPRYAPSAPLLLRALPGGSFPLSAIQTTLRFLTGGLVILCRCGPLTGPLCSPPAPLSLLARALTVFCRRRPRQTGGPTSAGGHLSGSVVGLHSSGGLVPSRLLTASAEASLGRGLHLVPRQQRGEQGRFSRFPRHLGSAAVLLYVASLPITDPVIFSGDWVLIIVDMLVGPSSWPRSATLGVLLHRLQATPPSTA</sequence>
<dbReference type="EMBL" id="JANPWB010000005">
    <property type="protein sequence ID" value="KAJ1189080.1"/>
    <property type="molecule type" value="Genomic_DNA"/>
</dbReference>
<dbReference type="Proteomes" id="UP001066276">
    <property type="component" value="Chromosome 3_1"/>
</dbReference>
<comment type="caution">
    <text evidence="1">The sequence shown here is derived from an EMBL/GenBank/DDBJ whole genome shotgun (WGS) entry which is preliminary data.</text>
</comment>
<reference evidence="1" key="1">
    <citation type="journal article" date="2022" name="bioRxiv">
        <title>Sequencing and chromosome-scale assembly of the giantPleurodeles waltlgenome.</title>
        <authorList>
            <person name="Brown T."/>
            <person name="Elewa A."/>
            <person name="Iarovenko S."/>
            <person name="Subramanian E."/>
            <person name="Araus A.J."/>
            <person name="Petzold A."/>
            <person name="Susuki M."/>
            <person name="Suzuki K.-i.T."/>
            <person name="Hayashi T."/>
            <person name="Toyoda A."/>
            <person name="Oliveira C."/>
            <person name="Osipova E."/>
            <person name="Leigh N.D."/>
            <person name="Simon A."/>
            <person name="Yun M.H."/>
        </authorList>
    </citation>
    <scope>NUCLEOTIDE SEQUENCE</scope>
    <source>
        <strain evidence="1">20211129_DDA</strain>
        <tissue evidence="1">Liver</tissue>
    </source>
</reference>
<evidence type="ECO:0000313" key="1">
    <source>
        <dbReference type="EMBL" id="KAJ1189080.1"/>
    </source>
</evidence>
<accession>A0AAV7UJ50</accession>
<keyword evidence="2" id="KW-1185">Reference proteome</keyword>
<gene>
    <name evidence="1" type="ORF">NDU88_005831</name>
</gene>
<evidence type="ECO:0000313" key="2">
    <source>
        <dbReference type="Proteomes" id="UP001066276"/>
    </source>
</evidence>
<protein>
    <submittedName>
        <fullName evidence="1">Uncharacterized protein</fullName>
    </submittedName>
</protein>
<organism evidence="1 2">
    <name type="scientific">Pleurodeles waltl</name>
    <name type="common">Iberian ribbed newt</name>
    <dbReference type="NCBI Taxonomy" id="8319"/>
    <lineage>
        <taxon>Eukaryota</taxon>
        <taxon>Metazoa</taxon>
        <taxon>Chordata</taxon>
        <taxon>Craniata</taxon>
        <taxon>Vertebrata</taxon>
        <taxon>Euteleostomi</taxon>
        <taxon>Amphibia</taxon>
        <taxon>Batrachia</taxon>
        <taxon>Caudata</taxon>
        <taxon>Salamandroidea</taxon>
        <taxon>Salamandridae</taxon>
        <taxon>Pleurodelinae</taxon>
        <taxon>Pleurodeles</taxon>
    </lineage>
</organism>
<name>A0AAV7UJ50_PLEWA</name>
<proteinExistence type="predicted"/>